<protein>
    <submittedName>
        <fullName evidence="6">Methyltransferase</fullName>
    </submittedName>
</protein>
<evidence type="ECO:0000313" key="6">
    <source>
        <dbReference type="EMBL" id="MBD2292013.1"/>
    </source>
</evidence>
<evidence type="ECO:0000256" key="2">
    <source>
        <dbReference type="ARBA" id="ARBA00022679"/>
    </source>
</evidence>
<dbReference type="SMART" id="SM00028">
    <property type="entry name" value="TPR"/>
    <property type="match status" value="1"/>
</dbReference>
<feature type="domain" description="CheR-type methyltransferase" evidence="5">
    <location>
        <begin position="40"/>
        <end position="240"/>
    </location>
</feature>
<dbReference type="PROSITE" id="PS50123">
    <property type="entry name" value="CHER"/>
    <property type="match status" value="1"/>
</dbReference>
<evidence type="ECO:0000256" key="1">
    <source>
        <dbReference type="ARBA" id="ARBA00022603"/>
    </source>
</evidence>
<dbReference type="SMART" id="SM00138">
    <property type="entry name" value="MeTrc"/>
    <property type="match status" value="1"/>
</dbReference>
<reference evidence="7" key="1">
    <citation type="journal article" date="2020" name="ISME J.">
        <title>Comparative genomics reveals insights into cyanobacterial evolution and habitat adaptation.</title>
        <authorList>
            <person name="Chen M.Y."/>
            <person name="Teng W.K."/>
            <person name="Zhao L."/>
            <person name="Hu C.X."/>
            <person name="Zhou Y.K."/>
            <person name="Han B.P."/>
            <person name="Song L.R."/>
            <person name="Shu W.S."/>
        </authorList>
    </citation>
    <scope>NUCLEOTIDE SEQUENCE [LARGE SCALE GENOMIC DNA]</scope>
    <source>
        <strain evidence="7">FACHB-251</strain>
    </source>
</reference>
<dbReference type="SUPFAM" id="SSF53335">
    <property type="entry name" value="S-adenosyl-L-methionine-dependent methyltransferases"/>
    <property type="match status" value="1"/>
</dbReference>
<name>A0A926ZZ48_9NOST</name>
<keyword evidence="2" id="KW-0808">Transferase</keyword>
<dbReference type="Gene3D" id="3.40.50.150">
    <property type="entry name" value="Vaccinia Virus protein VP39"/>
    <property type="match status" value="1"/>
</dbReference>
<dbReference type="InterPro" id="IPR019734">
    <property type="entry name" value="TPR_rpt"/>
</dbReference>
<dbReference type="CDD" id="cd02440">
    <property type="entry name" value="AdoMet_MTases"/>
    <property type="match status" value="1"/>
</dbReference>
<sequence>MIWSKIENLLCRQIGFDANIIGTRKIVKAVENRCLICRVNVDDYLHILTKSSQEFDELVELLVVPETWFFRDTQTYDAFAKYVRSQWLNKFSNSKFRLLSVPCSTGEEPYSLAMTLLDLGLLPNQFHIDAVDISKNALSKARKAVYSRNSFRGHNLEFQNRYFTSTDKGYQLSEKVKNTVNLSQGNLLEANLLLDRIHYDIIFCRNVLIYFDSSGRKNTLKNLHRLLKNQGLLFVGASETGELANLGFDIIRLNSVFVGQKKTEIPENLKNTNLNYPAYVIPQSKILVESYQINKPQIAPNTEKVKKIQPLLEIQDCHLDSIRILADQGNLTAAISQCQNYIYQHSTSAEAYLLLGEVYQAQGLELQAEECFQKAVYLDPKNSQALLHLALLKEQQGNQEKANILRQRWQRLQQL</sequence>
<dbReference type="GO" id="GO:0008757">
    <property type="term" value="F:S-adenosylmethionine-dependent methyltransferase activity"/>
    <property type="evidence" value="ECO:0007669"/>
    <property type="project" value="InterPro"/>
</dbReference>
<organism evidence="6 7">
    <name type="scientific">Anabaena sphaerica FACHB-251</name>
    <dbReference type="NCBI Taxonomy" id="2692883"/>
    <lineage>
        <taxon>Bacteria</taxon>
        <taxon>Bacillati</taxon>
        <taxon>Cyanobacteriota</taxon>
        <taxon>Cyanophyceae</taxon>
        <taxon>Nostocales</taxon>
        <taxon>Nostocaceae</taxon>
        <taxon>Anabaena</taxon>
    </lineage>
</organism>
<dbReference type="SUPFAM" id="SSF48452">
    <property type="entry name" value="TPR-like"/>
    <property type="match status" value="1"/>
</dbReference>
<dbReference type="Pfam" id="PF01739">
    <property type="entry name" value="CheR"/>
    <property type="match status" value="1"/>
</dbReference>
<dbReference type="InterPro" id="IPR029063">
    <property type="entry name" value="SAM-dependent_MTases_sf"/>
</dbReference>
<comment type="caution">
    <text evidence="6">The sequence shown here is derived from an EMBL/GenBank/DDBJ whole genome shotgun (WGS) entry which is preliminary data.</text>
</comment>
<dbReference type="PROSITE" id="PS50293">
    <property type="entry name" value="TPR_REGION"/>
    <property type="match status" value="1"/>
</dbReference>
<evidence type="ECO:0000259" key="5">
    <source>
        <dbReference type="PROSITE" id="PS50123"/>
    </source>
</evidence>
<dbReference type="Gene3D" id="1.25.40.10">
    <property type="entry name" value="Tetratricopeptide repeat domain"/>
    <property type="match status" value="1"/>
</dbReference>
<evidence type="ECO:0000256" key="4">
    <source>
        <dbReference type="PROSITE-ProRule" id="PRU00339"/>
    </source>
</evidence>
<keyword evidence="1 6" id="KW-0489">Methyltransferase</keyword>
<dbReference type="InterPro" id="IPR011990">
    <property type="entry name" value="TPR-like_helical_dom_sf"/>
</dbReference>
<dbReference type="Proteomes" id="UP000662185">
    <property type="component" value="Unassembled WGS sequence"/>
</dbReference>
<dbReference type="PANTHER" id="PTHR24422:SF19">
    <property type="entry name" value="CHEMOTAXIS PROTEIN METHYLTRANSFERASE"/>
    <property type="match status" value="1"/>
</dbReference>
<dbReference type="PANTHER" id="PTHR24422">
    <property type="entry name" value="CHEMOTAXIS PROTEIN METHYLTRANSFERASE"/>
    <property type="match status" value="1"/>
</dbReference>
<keyword evidence="4" id="KW-0802">TPR repeat</keyword>
<dbReference type="InterPro" id="IPR050903">
    <property type="entry name" value="Bact_Chemotaxis_MeTrfase"/>
</dbReference>
<dbReference type="InterPro" id="IPR000780">
    <property type="entry name" value="CheR_MeTrfase"/>
</dbReference>
<evidence type="ECO:0000256" key="3">
    <source>
        <dbReference type="ARBA" id="ARBA00022691"/>
    </source>
</evidence>
<dbReference type="RefSeq" id="WP_190556063.1">
    <property type="nucleotide sequence ID" value="NZ_JACJQU010000001.1"/>
</dbReference>
<feature type="repeat" description="TPR" evidence="4">
    <location>
        <begin position="349"/>
        <end position="382"/>
    </location>
</feature>
<dbReference type="GO" id="GO:0032259">
    <property type="term" value="P:methylation"/>
    <property type="evidence" value="ECO:0007669"/>
    <property type="project" value="UniProtKB-KW"/>
</dbReference>
<keyword evidence="7" id="KW-1185">Reference proteome</keyword>
<dbReference type="PROSITE" id="PS50005">
    <property type="entry name" value="TPR"/>
    <property type="match status" value="1"/>
</dbReference>
<dbReference type="EMBL" id="JACJQU010000001">
    <property type="protein sequence ID" value="MBD2292013.1"/>
    <property type="molecule type" value="Genomic_DNA"/>
</dbReference>
<dbReference type="AlphaFoldDB" id="A0A926ZZ48"/>
<dbReference type="Pfam" id="PF13181">
    <property type="entry name" value="TPR_8"/>
    <property type="match status" value="1"/>
</dbReference>
<proteinExistence type="predicted"/>
<gene>
    <name evidence="6" type="ORF">H6G06_00590</name>
</gene>
<accession>A0A926ZZ48</accession>
<dbReference type="PRINTS" id="PR00996">
    <property type="entry name" value="CHERMTFRASE"/>
</dbReference>
<keyword evidence="3" id="KW-0949">S-adenosyl-L-methionine</keyword>
<evidence type="ECO:0000313" key="7">
    <source>
        <dbReference type="Proteomes" id="UP000662185"/>
    </source>
</evidence>
<dbReference type="InterPro" id="IPR022642">
    <property type="entry name" value="CheR_C"/>
</dbReference>